<reference evidence="1 2" key="1">
    <citation type="submission" date="2007-01" db="EMBL/GenBank/DDBJ databases">
        <authorList>
            <person name="Haygood M."/>
            <person name="Podell S."/>
            <person name="Anderson C."/>
            <person name="Hopkinson B."/>
            <person name="Roe K."/>
            <person name="Barbeau K."/>
            <person name="Gaasterland T."/>
            <person name="Ferriera S."/>
            <person name="Johnson J."/>
            <person name="Kravitz S."/>
            <person name="Beeson K."/>
            <person name="Sutton G."/>
            <person name="Rogers Y.-H."/>
            <person name="Friedman R."/>
            <person name="Frazier M."/>
            <person name="Venter J.C."/>
        </authorList>
    </citation>
    <scope>NUCLEOTIDE SEQUENCE [LARGE SCALE GENOMIC DNA]</scope>
    <source>
        <strain evidence="1 2">ATCC 23134</strain>
    </source>
</reference>
<dbReference type="EMBL" id="AAWS01000010">
    <property type="protein sequence ID" value="EAY29488.1"/>
    <property type="molecule type" value="Genomic_DNA"/>
</dbReference>
<protein>
    <submittedName>
        <fullName evidence="1">Uncharacterized protein</fullName>
    </submittedName>
</protein>
<name>A1ZIV2_MICM2</name>
<dbReference type="AlphaFoldDB" id="A1ZIV2"/>
<organism evidence="1 2">
    <name type="scientific">Microscilla marina ATCC 23134</name>
    <dbReference type="NCBI Taxonomy" id="313606"/>
    <lineage>
        <taxon>Bacteria</taxon>
        <taxon>Pseudomonadati</taxon>
        <taxon>Bacteroidota</taxon>
        <taxon>Cytophagia</taxon>
        <taxon>Cytophagales</taxon>
        <taxon>Microscillaceae</taxon>
        <taxon>Microscilla</taxon>
    </lineage>
</organism>
<accession>A1ZIV2</accession>
<keyword evidence="2" id="KW-1185">Reference proteome</keyword>
<evidence type="ECO:0000313" key="2">
    <source>
        <dbReference type="Proteomes" id="UP000004095"/>
    </source>
</evidence>
<dbReference type="Proteomes" id="UP000004095">
    <property type="component" value="Unassembled WGS sequence"/>
</dbReference>
<gene>
    <name evidence="1" type="ORF">M23134_00372</name>
</gene>
<sequence length="60" mass="7264">MMKYIKNNTTSQKKLLTPPLLITVVLYQRQLSINKIRAKIPNKQVYQKYYRRSPFLINHQ</sequence>
<proteinExistence type="predicted"/>
<evidence type="ECO:0000313" key="1">
    <source>
        <dbReference type="EMBL" id="EAY29488.1"/>
    </source>
</evidence>
<comment type="caution">
    <text evidence="1">The sequence shown here is derived from an EMBL/GenBank/DDBJ whole genome shotgun (WGS) entry which is preliminary data.</text>
</comment>